<dbReference type="GO" id="GO:0016491">
    <property type="term" value="F:oxidoreductase activity"/>
    <property type="evidence" value="ECO:0007669"/>
    <property type="project" value="InterPro"/>
</dbReference>
<feature type="signal peptide" evidence="1">
    <location>
        <begin position="1"/>
        <end position="22"/>
    </location>
</feature>
<gene>
    <name evidence="3" type="ordered locus">Isop_1302</name>
</gene>
<dbReference type="InterPro" id="IPR012348">
    <property type="entry name" value="RNR-like"/>
</dbReference>
<evidence type="ECO:0000256" key="1">
    <source>
        <dbReference type="SAM" id="SignalP"/>
    </source>
</evidence>
<dbReference type="Proteomes" id="UP000008631">
    <property type="component" value="Chromosome"/>
</dbReference>
<organism evidence="3 4">
    <name type="scientific">Isosphaera pallida (strain ATCC 43644 / DSM 9630 / IS1B)</name>
    <dbReference type="NCBI Taxonomy" id="575540"/>
    <lineage>
        <taxon>Bacteria</taxon>
        <taxon>Pseudomonadati</taxon>
        <taxon>Planctomycetota</taxon>
        <taxon>Planctomycetia</taxon>
        <taxon>Isosphaerales</taxon>
        <taxon>Isosphaeraceae</taxon>
        <taxon>Isosphaera</taxon>
    </lineage>
</organism>
<evidence type="ECO:0000313" key="4">
    <source>
        <dbReference type="Proteomes" id="UP000008631"/>
    </source>
</evidence>
<dbReference type="InParanoid" id="E8QWJ6"/>
<name>E8QWJ6_ISOPI</name>
<dbReference type="OrthoDB" id="9815497at2"/>
<proteinExistence type="predicted"/>
<protein>
    <submittedName>
        <fullName evidence="3">YHS domain-containing protein</fullName>
    </submittedName>
</protein>
<dbReference type="eggNOG" id="ENOG5032XKG">
    <property type="taxonomic scope" value="Bacteria"/>
</dbReference>
<dbReference type="KEGG" id="ipa:Isop_1302"/>
<dbReference type="EMBL" id="CP002353">
    <property type="protein sequence ID" value="ADV61888.1"/>
    <property type="molecule type" value="Genomic_DNA"/>
</dbReference>
<feature type="chain" id="PRO_5003226298" evidence="1">
    <location>
        <begin position="23"/>
        <end position="146"/>
    </location>
</feature>
<reference evidence="3 4" key="2">
    <citation type="journal article" date="2011" name="Stand. Genomic Sci.">
        <title>Complete genome sequence of Isosphaera pallida type strain (IS1B).</title>
        <authorList>
            <consortium name="US DOE Joint Genome Institute (JGI-PGF)"/>
            <person name="Goker M."/>
            <person name="Cleland D."/>
            <person name="Saunders E."/>
            <person name="Lapidus A."/>
            <person name="Nolan M."/>
            <person name="Lucas S."/>
            <person name="Hammon N."/>
            <person name="Deshpande S."/>
            <person name="Cheng J.F."/>
            <person name="Tapia R."/>
            <person name="Han C."/>
            <person name="Goodwin L."/>
            <person name="Pitluck S."/>
            <person name="Liolios K."/>
            <person name="Pagani I."/>
            <person name="Ivanova N."/>
            <person name="Mavromatis K."/>
            <person name="Pati A."/>
            <person name="Chen A."/>
            <person name="Palaniappan K."/>
            <person name="Land M."/>
            <person name="Hauser L."/>
            <person name="Chang Y.J."/>
            <person name="Jeffries C.D."/>
            <person name="Detter J.C."/>
            <person name="Beck B."/>
            <person name="Woyke T."/>
            <person name="Bristow J."/>
            <person name="Eisen J.A."/>
            <person name="Markowitz V."/>
            <person name="Hugenholtz P."/>
            <person name="Kyrpides N.C."/>
            <person name="Klenk H.P."/>
        </authorList>
    </citation>
    <scope>NUCLEOTIDE SEQUENCE [LARGE SCALE GENOMIC DNA]</scope>
    <source>
        <strain evidence="4">ATCC 43644 / DSM 9630 / IS1B</strain>
    </source>
</reference>
<dbReference type="InterPro" id="IPR011017">
    <property type="entry name" value="TRASH_dom"/>
</dbReference>
<dbReference type="AlphaFoldDB" id="E8QWJ6"/>
<feature type="domain" description="TRASH" evidence="2">
    <location>
        <begin position="32"/>
        <end position="67"/>
    </location>
</feature>
<keyword evidence="1" id="KW-0732">Signal</keyword>
<evidence type="ECO:0000313" key="3">
    <source>
        <dbReference type="EMBL" id="ADV61888.1"/>
    </source>
</evidence>
<evidence type="ECO:0000259" key="2">
    <source>
        <dbReference type="SMART" id="SM00746"/>
    </source>
</evidence>
<dbReference type="HOGENOM" id="CLU_1738839_0_0_0"/>
<feature type="domain" description="TRASH" evidence="2">
    <location>
        <begin position="89"/>
        <end position="124"/>
    </location>
</feature>
<accession>E8QWJ6</accession>
<sequence>MNRFAVVVALFAFAAFVSPVSAADVDLEKAKCPVSGQPVSEEASVDYKDAKVYFCCNNCKGKFEKDSKPFETKANAQLVATKQYVQKGCPISGQALNEETKTEVDGVEVCFCCFNCKGKVDQAEKDEKLKIVFAPAAFAKAFKLAR</sequence>
<keyword evidence="4" id="KW-1185">Reference proteome</keyword>
<dbReference type="RefSeq" id="WP_013564177.1">
    <property type="nucleotide sequence ID" value="NC_014962.1"/>
</dbReference>
<dbReference type="SMART" id="SM00746">
    <property type="entry name" value="TRASH"/>
    <property type="match status" value="2"/>
</dbReference>
<dbReference type="Gene3D" id="1.10.620.20">
    <property type="entry name" value="Ribonucleotide Reductase, subunit A"/>
    <property type="match status" value="1"/>
</dbReference>
<reference key="1">
    <citation type="submission" date="2010-11" db="EMBL/GenBank/DDBJ databases">
        <title>The complete sequence of chromosome of Isophaera pallida ATCC 43644.</title>
        <authorList>
            <consortium name="US DOE Joint Genome Institute (JGI-PGF)"/>
            <person name="Lucas S."/>
            <person name="Copeland A."/>
            <person name="Lapidus A."/>
            <person name="Bruce D."/>
            <person name="Goodwin L."/>
            <person name="Pitluck S."/>
            <person name="Kyrpides N."/>
            <person name="Mavromatis K."/>
            <person name="Pagani I."/>
            <person name="Ivanova N."/>
            <person name="Saunders E."/>
            <person name="Brettin T."/>
            <person name="Detter J.C."/>
            <person name="Han C."/>
            <person name="Tapia R."/>
            <person name="Land M."/>
            <person name="Hauser L."/>
            <person name="Markowitz V."/>
            <person name="Cheng J.-F."/>
            <person name="Hugenholtz P."/>
            <person name="Woyke T."/>
            <person name="Wu D."/>
            <person name="Eisen J.A."/>
        </authorList>
    </citation>
    <scope>NUCLEOTIDE SEQUENCE</scope>
    <source>
        <strain>ATCC 43644</strain>
    </source>
</reference>